<dbReference type="PANTHER" id="PTHR43648:SF1">
    <property type="entry name" value="ELECTRON TRANSFER FLAVOPROTEIN BETA SUBUNIT LYSINE METHYLTRANSFERASE"/>
    <property type="match status" value="1"/>
</dbReference>
<protein>
    <recommendedName>
        <fullName evidence="6">Ribosomal protein L11 methyltransferase</fullName>
        <shortName evidence="6">L11 Mtase</shortName>
        <ecNumber evidence="6">2.1.1.-</ecNumber>
    </recommendedName>
</protein>
<evidence type="ECO:0000313" key="8">
    <source>
        <dbReference type="Proteomes" id="UP001057291"/>
    </source>
</evidence>
<reference evidence="7" key="1">
    <citation type="journal article" date="2023" name="Int. J. Syst. Evol. Microbiol.">
        <title>Collibacillus ludicampi gen. nov., sp. nov., a new soil bacterium of the family Alicyclobacillaceae.</title>
        <authorList>
            <person name="Jojima T."/>
            <person name="Ioku Y."/>
            <person name="Fukuta Y."/>
            <person name="Shirasaka N."/>
            <person name="Matsumura Y."/>
            <person name="Mori M."/>
        </authorList>
    </citation>
    <scope>NUCLEOTIDE SEQUENCE</scope>
    <source>
        <strain evidence="7">TP075</strain>
    </source>
</reference>
<comment type="function">
    <text evidence="6">Methylates ribosomal protein L11.</text>
</comment>
<dbReference type="AlphaFoldDB" id="A0AAV4LI16"/>
<keyword evidence="5 6" id="KW-0949">S-adenosyl-L-methionine</keyword>
<dbReference type="GO" id="GO:0005737">
    <property type="term" value="C:cytoplasm"/>
    <property type="evidence" value="ECO:0007669"/>
    <property type="project" value="UniProtKB-SubCell"/>
</dbReference>
<feature type="binding site" evidence="6">
    <location>
        <position position="196"/>
    </location>
    <ligand>
        <name>S-adenosyl-L-methionine</name>
        <dbReference type="ChEBI" id="CHEBI:59789"/>
    </ligand>
</feature>
<dbReference type="PIRSF" id="PIRSF000401">
    <property type="entry name" value="RPL11_MTase"/>
    <property type="match status" value="1"/>
</dbReference>
<keyword evidence="3 6" id="KW-0489">Methyltransferase</keyword>
<name>A0AAV4LI16_9BACL</name>
<dbReference type="EC" id="2.1.1.-" evidence="6"/>
<keyword evidence="8" id="KW-1185">Reference proteome</keyword>
<dbReference type="Proteomes" id="UP001057291">
    <property type="component" value="Unassembled WGS sequence"/>
</dbReference>
<evidence type="ECO:0000256" key="4">
    <source>
        <dbReference type="ARBA" id="ARBA00022679"/>
    </source>
</evidence>
<feature type="binding site" evidence="6">
    <location>
        <position position="239"/>
    </location>
    <ligand>
        <name>S-adenosyl-L-methionine</name>
        <dbReference type="ChEBI" id="CHEBI:59789"/>
    </ligand>
</feature>
<dbReference type="EMBL" id="BOQE01000001">
    <property type="protein sequence ID" value="GIM47358.1"/>
    <property type="molecule type" value="Genomic_DNA"/>
</dbReference>
<gene>
    <name evidence="6 7" type="primary">prmA</name>
    <name evidence="7" type="ORF">DNHGIG_29070</name>
</gene>
<evidence type="ECO:0000256" key="5">
    <source>
        <dbReference type="ARBA" id="ARBA00022691"/>
    </source>
</evidence>
<comment type="catalytic activity">
    <reaction evidence="6">
        <text>L-lysyl-[protein] + 3 S-adenosyl-L-methionine = N(6),N(6),N(6)-trimethyl-L-lysyl-[protein] + 3 S-adenosyl-L-homocysteine + 3 H(+)</text>
        <dbReference type="Rhea" id="RHEA:54192"/>
        <dbReference type="Rhea" id="RHEA-COMP:9752"/>
        <dbReference type="Rhea" id="RHEA-COMP:13826"/>
        <dbReference type="ChEBI" id="CHEBI:15378"/>
        <dbReference type="ChEBI" id="CHEBI:29969"/>
        <dbReference type="ChEBI" id="CHEBI:57856"/>
        <dbReference type="ChEBI" id="CHEBI:59789"/>
        <dbReference type="ChEBI" id="CHEBI:61961"/>
    </reaction>
</comment>
<comment type="caution">
    <text evidence="7">The sequence shown here is derived from an EMBL/GenBank/DDBJ whole genome shotgun (WGS) entry which is preliminary data.</text>
</comment>
<keyword evidence="7" id="KW-0689">Ribosomal protein</keyword>
<dbReference type="InterPro" id="IPR004498">
    <property type="entry name" value="Ribosomal_PrmA_MeTrfase"/>
</dbReference>
<dbReference type="InterPro" id="IPR050078">
    <property type="entry name" value="Ribosomal_L11_MeTrfase_PrmA"/>
</dbReference>
<dbReference type="NCBIfam" id="TIGR00406">
    <property type="entry name" value="prmA"/>
    <property type="match status" value="1"/>
</dbReference>
<keyword evidence="2 6" id="KW-0963">Cytoplasm</keyword>
<evidence type="ECO:0000256" key="3">
    <source>
        <dbReference type="ARBA" id="ARBA00022603"/>
    </source>
</evidence>
<evidence type="ECO:0000256" key="1">
    <source>
        <dbReference type="ARBA" id="ARBA00009741"/>
    </source>
</evidence>
<dbReference type="PANTHER" id="PTHR43648">
    <property type="entry name" value="ELECTRON TRANSFER FLAVOPROTEIN BETA SUBUNIT LYSINE METHYLTRANSFERASE"/>
    <property type="match status" value="1"/>
</dbReference>
<keyword evidence="4 6" id="KW-0808">Transferase</keyword>
<evidence type="ECO:0000313" key="7">
    <source>
        <dbReference type="EMBL" id="GIM47358.1"/>
    </source>
</evidence>
<feature type="binding site" evidence="6">
    <location>
        <position position="174"/>
    </location>
    <ligand>
        <name>S-adenosyl-L-methionine</name>
        <dbReference type="ChEBI" id="CHEBI:59789"/>
    </ligand>
</feature>
<dbReference type="CDD" id="cd02440">
    <property type="entry name" value="AdoMet_MTases"/>
    <property type="match status" value="1"/>
</dbReference>
<feature type="binding site" evidence="6">
    <location>
        <position position="153"/>
    </location>
    <ligand>
        <name>S-adenosyl-L-methionine</name>
        <dbReference type="ChEBI" id="CHEBI:59789"/>
    </ligand>
</feature>
<sequence>MTTHEAQEAVSEILHRAGAVGVVIEDSNETEIVHEDRYGEIYALDEADFPEEGIRVKGYFPLESSDPDMILSIRDEVLGLIEFGLDPGAGEILMEERDEEEWANAWKQYYHPVRISERITVCPTWEAYEPGPGEEIIRLDPGMAFGTGTHATTALCLRLLEKHLTKGCDVIDVGCGSGILSIAAAKLGARSVLALDLDPVAIEVSRENVLTNQVAEQVEVRQNDLLQGVMGSYDLIVSNILAEVILMFVGDAYRLLKTNGKFIVSGIIQEKASQVREELVAQGFSILDEWDEQDWKAFAAIKK</sequence>
<evidence type="ECO:0000256" key="6">
    <source>
        <dbReference type="HAMAP-Rule" id="MF_00735"/>
    </source>
</evidence>
<comment type="similarity">
    <text evidence="1 6">Belongs to the methyltransferase superfamily. PrmA family.</text>
</comment>
<dbReference type="HAMAP" id="MF_00735">
    <property type="entry name" value="Methyltr_PrmA"/>
    <property type="match status" value="1"/>
</dbReference>
<organism evidence="7 8">
    <name type="scientific">Collibacillus ludicampi</name>
    <dbReference type="NCBI Taxonomy" id="2771369"/>
    <lineage>
        <taxon>Bacteria</taxon>
        <taxon>Bacillati</taxon>
        <taxon>Bacillota</taxon>
        <taxon>Bacilli</taxon>
        <taxon>Bacillales</taxon>
        <taxon>Alicyclobacillaceae</taxon>
        <taxon>Collibacillus</taxon>
    </lineage>
</organism>
<evidence type="ECO:0000256" key="2">
    <source>
        <dbReference type="ARBA" id="ARBA00022490"/>
    </source>
</evidence>
<comment type="subcellular location">
    <subcellularLocation>
        <location evidence="6">Cytoplasm</location>
    </subcellularLocation>
</comment>
<dbReference type="Gene3D" id="3.40.50.150">
    <property type="entry name" value="Vaccinia Virus protein VP39"/>
    <property type="match status" value="1"/>
</dbReference>
<dbReference type="GO" id="GO:0005840">
    <property type="term" value="C:ribosome"/>
    <property type="evidence" value="ECO:0007669"/>
    <property type="project" value="UniProtKB-KW"/>
</dbReference>
<dbReference type="GO" id="GO:0032259">
    <property type="term" value="P:methylation"/>
    <property type="evidence" value="ECO:0007669"/>
    <property type="project" value="UniProtKB-KW"/>
</dbReference>
<dbReference type="InterPro" id="IPR029063">
    <property type="entry name" value="SAM-dependent_MTases_sf"/>
</dbReference>
<proteinExistence type="inferred from homology"/>
<accession>A0AAV4LI16</accession>
<dbReference type="GO" id="GO:0008276">
    <property type="term" value="F:protein methyltransferase activity"/>
    <property type="evidence" value="ECO:0007669"/>
    <property type="project" value="UniProtKB-UniRule"/>
</dbReference>
<dbReference type="Pfam" id="PF06325">
    <property type="entry name" value="PrmA"/>
    <property type="match status" value="1"/>
</dbReference>
<keyword evidence="7" id="KW-0687">Ribonucleoprotein</keyword>
<dbReference type="SUPFAM" id="SSF53335">
    <property type="entry name" value="S-adenosyl-L-methionine-dependent methyltransferases"/>
    <property type="match status" value="1"/>
</dbReference>